<dbReference type="Proteomes" id="UP000050741">
    <property type="component" value="Unassembled WGS sequence"/>
</dbReference>
<dbReference type="AlphaFoldDB" id="A0A183CP23"/>
<evidence type="ECO:0000256" key="1">
    <source>
        <dbReference type="SAM" id="SignalP"/>
    </source>
</evidence>
<reference evidence="2" key="1">
    <citation type="submission" date="2013-12" db="EMBL/GenBank/DDBJ databases">
        <authorList>
            <person name="Aslett M."/>
        </authorList>
    </citation>
    <scope>NUCLEOTIDE SEQUENCE [LARGE SCALE GENOMIC DNA]</scope>
    <source>
        <strain evidence="2">Lindley</strain>
    </source>
</reference>
<name>A0A183CP23_GLOPA</name>
<accession>A0A183CP23</accession>
<keyword evidence="2" id="KW-1185">Reference proteome</keyword>
<dbReference type="WBParaSite" id="GPLIN_001463000">
    <property type="protein sequence ID" value="GPLIN_001463000"/>
    <property type="gene ID" value="GPLIN_001463000"/>
</dbReference>
<reference evidence="3" key="3">
    <citation type="submission" date="2016-06" db="UniProtKB">
        <authorList>
            <consortium name="WormBaseParasite"/>
        </authorList>
    </citation>
    <scope>IDENTIFICATION</scope>
</reference>
<proteinExistence type="predicted"/>
<evidence type="ECO:0000313" key="2">
    <source>
        <dbReference type="Proteomes" id="UP000050741"/>
    </source>
</evidence>
<sequence length="259" mass="29901">MKSFNSFVLNAFLLIFLKLFDFGWNERLYKEPPTTLKRYFRGQIWENNEAMDQYDIEVVGDDVEFQVLESELEWKDEKQFMMFLKLKNNTPVIQVDINQMVTGASVGYRTTKKTVHSFVVEAPNEGKSIDFNKYFALDLTEQKVFEFPTFSALKEELERRKNIPTPEQILATLKQALAELDARLSEKLSTETQKLLNGIDAVLHYAADQHVDNNQKILSSVEQARNAMLNRAKLMTSEVSKQVKIGLLLAFGHVVFTFV</sequence>
<keyword evidence="1" id="KW-0732">Signal</keyword>
<evidence type="ECO:0000313" key="3">
    <source>
        <dbReference type="WBParaSite" id="GPLIN_001463000"/>
    </source>
</evidence>
<feature type="signal peptide" evidence="1">
    <location>
        <begin position="1"/>
        <end position="25"/>
    </location>
</feature>
<reference evidence="2" key="2">
    <citation type="submission" date="2014-05" db="EMBL/GenBank/DDBJ databases">
        <title>The genome and life-stage specific transcriptomes of Globodera pallida elucidate key aspects of plant parasitism by a cyst nematode.</title>
        <authorList>
            <person name="Cotton J.A."/>
            <person name="Lilley C.J."/>
            <person name="Jones L.M."/>
            <person name="Kikuchi T."/>
            <person name="Reid A.J."/>
            <person name="Thorpe P."/>
            <person name="Tsai I.J."/>
            <person name="Beasley H."/>
            <person name="Blok V."/>
            <person name="Cock P.J.A."/>
            <person name="Van den Akker S.E."/>
            <person name="Holroyd N."/>
            <person name="Hunt M."/>
            <person name="Mantelin S."/>
            <person name="Naghra H."/>
            <person name="Pain A."/>
            <person name="Palomares-Rius J.E."/>
            <person name="Zarowiecki M."/>
            <person name="Berriman M."/>
            <person name="Jones J.T."/>
            <person name="Urwin P.E."/>
        </authorList>
    </citation>
    <scope>NUCLEOTIDE SEQUENCE [LARGE SCALE GENOMIC DNA]</scope>
    <source>
        <strain evidence="2">Lindley</strain>
    </source>
</reference>
<feature type="chain" id="PRO_5008147845" evidence="1">
    <location>
        <begin position="26"/>
        <end position="259"/>
    </location>
</feature>
<protein>
    <submittedName>
        <fullName evidence="3">GOLD domain-containing protein</fullName>
    </submittedName>
</protein>
<organism evidence="2 3">
    <name type="scientific">Globodera pallida</name>
    <name type="common">Potato cyst nematode worm</name>
    <name type="synonym">Heterodera pallida</name>
    <dbReference type="NCBI Taxonomy" id="36090"/>
    <lineage>
        <taxon>Eukaryota</taxon>
        <taxon>Metazoa</taxon>
        <taxon>Ecdysozoa</taxon>
        <taxon>Nematoda</taxon>
        <taxon>Chromadorea</taxon>
        <taxon>Rhabditida</taxon>
        <taxon>Tylenchina</taxon>
        <taxon>Tylenchomorpha</taxon>
        <taxon>Tylenchoidea</taxon>
        <taxon>Heteroderidae</taxon>
        <taxon>Heteroderinae</taxon>
        <taxon>Globodera</taxon>
    </lineage>
</organism>